<evidence type="ECO:0000256" key="1">
    <source>
        <dbReference type="SAM" id="Phobius"/>
    </source>
</evidence>
<dbReference type="Proteomes" id="UP000198992">
    <property type="component" value="Unassembled WGS sequence"/>
</dbReference>
<keyword evidence="1" id="KW-1133">Transmembrane helix</keyword>
<proteinExistence type="predicted"/>
<protein>
    <recommendedName>
        <fullName evidence="4">Phage shock protein B</fullName>
    </recommendedName>
</protein>
<keyword evidence="1" id="KW-0812">Transmembrane</keyword>
<sequence>MHGDWISVLLSWWPFVMLIGAYILIVRLNRQRSASGLTAIELCEQQVAETQRTNAILEKIAAALHKDPVN</sequence>
<accession>A0A1H5HE67</accession>
<gene>
    <name evidence="2" type="ORF">SAMN05444164_7441</name>
</gene>
<name>A0A1H5HE67_9BRAD</name>
<evidence type="ECO:0000313" key="2">
    <source>
        <dbReference type="EMBL" id="SEE25568.1"/>
    </source>
</evidence>
<dbReference type="EMBL" id="FNTH01000001">
    <property type="protein sequence ID" value="SEE25568.1"/>
    <property type="molecule type" value="Genomic_DNA"/>
</dbReference>
<keyword evidence="1" id="KW-0472">Membrane</keyword>
<feature type="transmembrane region" description="Helical" evidence="1">
    <location>
        <begin position="6"/>
        <end position="25"/>
    </location>
</feature>
<evidence type="ECO:0008006" key="4">
    <source>
        <dbReference type="Google" id="ProtNLM"/>
    </source>
</evidence>
<dbReference type="RefSeq" id="WP_092124642.1">
    <property type="nucleotide sequence ID" value="NZ_FNTH01000001.1"/>
</dbReference>
<reference evidence="2 3" key="1">
    <citation type="submission" date="2016-10" db="EMBL/GenBank/DDBJ databases">
        <authorList>
            <person name="de Groot N.N."/>
        </authorList>
    </citation>
    <scope>NUCLEOTIDE SEQUENCE [LARGE SCALE GENOMIC DNA]</scope>
    <source>
        <strain evidence="2 3">MT12</strain>
    </source>
</reference>
<organism evidence="2 3">
    <name type="scientific">Bradyrhizobium erythrophlei</name>
    <dbReference type="NCBI Taxonomy" id="1437360"/>
    <lineage>
        <taxon>Bacteria</taxon>
        <taxon>Pseudomonadati</taxon>
        <taxon>Pseudomonadota</taxon>
        <taxon>Alphaproteobacteria</taxon>
        <taxon>Hyphomicrobiales</taxon>
        <taxon>Nitrobacteraceae</taxon>
        <taxon>Bradyrhizobium</taxon>
    </lineage>
</organism>
<dbReference type="AlphaFoldDB" id="A0A1H5HE67"/>
<evidence type="ECO:0000313" key="3">
    <source>
        <dbReference type="Proteomes" id="UP000198992"/>
    </source>
</evidence>
<dbReference type="OrthoDB" id="8243412at2"/>